<dbReference type="EMBL" id="FQTY01000008">
    <property type="protein sequence ID" value="SHE84910.1"/>
    <property type="molecule type" value="Genomic_DNA"/>
</dbReference>
<keyword evidence="1" id="KW-0812">Transmembrane</keyword>
<proteinExistence type="predicted"/>
<name>A0A1M4WUM1_9FIRM</name>
<accession>A0A1M4WUM1</accession>
<organism evidence="2 3">
    <name type="scientific">Tissierella praeacuta DSM 18095</name>
    <dbReference type="NCBI Taxonomy" id="1123404"/>
    <lineage>
        <taxon>Bacteria</taxon>
        <taxon>Bacillati</taxon>
        <taxon>Bacillota</taxon>
        <taxon>Tissierellia</taxon>
        <taxon>Tissierellales</taxon>
        <taxon>Tissierellaceae</taxon>
        <taxon>Tissierella</taxon>
    </lineage>
</organism>
<keyword evidence="1" id="KW-0472">Membrane</keyword>
<feature type="transmembrane region" description="Helical" evidence="1">
    <location>
        <begin position="62"/>
        <end position="85"/>
    </location>
</feature>
<evidence type="ECO:0000313" key="2">
    <source>
        <dbReference type="EMBL" id="SHE84910.1"/>
    </source>
</evidence>
<dbReference type="AlphaFoldDB" id="A0A1M4WUM1"/>
<protein>
    <submittedName>
        <fullName evidence="2">Uncharacterized protein</fullName>
    </submittedName>
</protein>
<evidence type="ECO:0000256" key="1">
    <source>
        <dbReference type="SAM" id="Phobius"/>
    </source>
</evidence>
<dbReference type="Proteomes" id="UP000184114">
    <property type="component" value="Unassembled WGS sequence"/>
</dbReference>
<dbReference type="STRING" id="1123404.SAMN02745784_01999"/>
<sequence length="90" mass="10245">MFIFMVRIFIHNILKPFPLGHKYFTDHFSNYNQNHSCSNNYKISHYSQIIKYGNSHFGTPGIAMVNIALASAGMILLLTADLLIIKAQMP</sequence>
<keyword evidence="3" id="KW-1185">Reference proteome</keyword>
<evidence type="ECO:0000313" key="3">
    <source>
        <dbReference type="Proteomes" id="UP000184114"/>
    </source>
</evidence>
<keyword evidence="1" id="KW-1133">Transmembrane helix</keyword>
<reference evidence="3" key="1">
    <citation type="submission" date="2016-11" db="EMBL/GenBank/DDBJ databases">
        <authorList>
            <person name="Varghese N."/>
            <person name="Submissions S."/>
        </authorList>
    </citation>
    <scope>NUCLEOTIDE SEQUENCE [LARGE SCALE GENOMIC DNA]</scope>
    <source>
        <strain evidence="3">DSM 18095</strain>
    </source>
</reference>
<gene>
    <name evidence="2" type="ORF">SAMN02745784_01999</name>
</gene>